<dbReference type="Proteomes" id="UP000198809">
    <property type="component" value="Unassembled WGS sequence"/>
</dbReference>
<dbReference type="InterPro" id="IPR008030">
    <property type="entry name" value="NmrA-like"/>
</dbReference>
<dbReference type="PANTHER" id="PTHR43162:SF1">
    <property type="entry name" value="PRESTALK A DIFFERENTIATION PROTEIN A"/>
    <property type="match status" value="1"/>
</dbReference>
<reference evidence="2 3" key="1">
    <citation type="submission" date="2016-10" db="EMBL/GenBank/DDBJ databases">
        <authorList>
            <person name="de Groot N.N."/>
        </authorList>
    </citation>
    <scope>NUCLEOTIDE SEQUENCE [LARGE SCALE GENOMIC DNA]</scope>
    <source>
        <strain evidence="2 3">CGMCC 1.10238</strain>
    </source>
</reference>
<dbReference type="Gene3D" id="3.40.50.720">
    <property type="entry name" value="NAD(P)-binding Rossmann-like Domain"/>
    <property type="match status" value="1"/>
</dbReference>
<dbReference type="EMBL" id="FODH01000003">
    <property type="protein sequence ID" value="SEN91807.1"/>
    <property type="molecule type" value="Genomic_DNA"/>
</dbReference>
<evidence type="ECO:0000313" key="3">
    <source>
        <dbReference type="Proteomes" id="UP000198809"/>
    </source>
</evidence>
<dbReference type="SUPFAM" id="SSF51735">
    <property type="entry name" value="NAD(P)-binding Rossmann-fold domains"/>
    <property type="match status" value="1"/>
</dbReference>
<dbReference type="Pfam" id="PF05368">
    <property type="entry name" value="NmrA"/>
    <property type="match status" value="1"/>
</dbReference>
<dbReference type="Gene3D" id="3.90.25.10">
    <property type="entry name" value="UDP-galactose 4-epimerase, domain 1"/>
    <property type="match status" value="1"/>
</dbReference>
<accession>A0A1H8KG85</accession>
<dbReference type="InterPro" id="IPR036291">
    <property type="entry name" value="NAD(P)-bd_dom_sf"/>
</dbReference>
<dbReference type="InterPro" id="IPR051604">
    <property type="entry name" value="Ergot_Alk_Oxidoreductase"/>
</dbReference>
<protein>
    <submittedName>
        <fullName evidence="2">Ergot alkaloid biosynthesis protein, AFUA_2G17970 family</fullName>
    </submittedName>
</protein>
<evidence type="ECO:0000313" key="2">
    <source>
        <dbReference type="EMBL" id="SEN91807.1"/>
    </source>
</evidence>
<proteinExistence type="predicted"/>
<dbReference type="STRING" id="1333845.SAMN04487895_103430"/>
<evidence type="ECO:0000259" key="1">
    <source>
        <dbReference type="Pfam" id="PF05368"/>
    </source>
</evidence>
<feature type="domain" description="NmrA-like" evidence="1">
    <location>
        <begin position="6"/>
        <end position="246"/>
    </location>
</feature>
<dbReference type="AlphaFoldDB" id="A0A1H8KG85"/>
<dbReference type="CDD" id="cd05269">
    <property type="entry name" value="TMR_SDR_a"/>
    <property type="match status" value="1"/>
</dbReference>
<gene>
    <name evidence="2" type="ORF">SAMN04487895_103430</name>
</gene>
<name>A0A1H8KG85_9BACL</name>
<organism evidence="2 3">
    <name type="scientific">Paenibacillus sophorae</name>
    <dbReference type="NCBI Taxonomy" id="1333845"/>
    <lineage>
        <taxon>Bacteria</taxon>
        <taxon>Bacillati</taxon>
        <taxon>Bacillota</taxon>
        <taxon>Bacilli</taxon>
        <taxon>Bacillales</taxon>
        <taxon>Paenibacillaceae</taxon>
        <taxon>Paenibacillus</taxon>
    </lineage>
</organism>
<sequence>MEMVNNGKILVTGGRGKTGSRIAKRLTDLGYAVRTADRGTSASESTNEHVAFDWFDETTFEPALKNVDKIYLVGPVAVMDPSKMMVPFLEKALKEGVRRVVLLSSASVPENGPVFGKVHQVIRQLVPEWAVLRPSYFMQNFTEGHHGAQINSDGVMITATGSGRVGFVDADDIAEVGVRALIDEQPHNTDHIITGPDSFSYAEAGEIIGAAAGRTIQHVNISTEELAAGMMKFGMAEDYAHFLAGLDEAIRLHGTEDQVTDTVQRVTGRPPKSLKDFAIAHASHWKQK</sequence>
<dbReference type="PANTHER" id="PTHR43162">
    <property type="match status" value="1"/>
</dbReference>